<dbReference type="InterPro" id="IPR036188">
    <property type="entry name" value="FAD/NAD-bd_sf"/>
</dbReference>
<keyword evidence="2" id="KW-0285">Flavoprotein</keyword>
<evidence type="ECO:0000313" key="9">
    <source>
        <dbReference type="EMBL" id="KAK5530992.1"/>
    </source>
</evidence>
<evidence type="ECO:0000256" key="3">
    <source>
        <dbReference type="ARBA" id="ARBA00022827"/>
    </source>
</evidence>
<dbReference type="Pfam" id="PF01494">
    <property type="entry name" value="FAD_binding_3"/>
    <property type="match status" value="1"/>
</dbReference>
<sequence>MDAKSTTASGNGLQVGIVGAGVAGLSAAIALRRIGHDVEVFERSQFRNENGAAVSIPPNGGRILQYWGFDAVKAGGIENIQARRPKGDTLEPMAPTLSFANVEQQFGNKWYFYHRVDMHRHLREMAEAAGSTIRLGAQVTDVDPETGIISLKDGSHVQKDLVIVADGQHDRLNVKITGKEVPMKRSGQTAYRCLIPMADILADEETAPLFENQAPGFWAPALPAKGVMAVTYPCRNNEILNVLAVHRKLGQHATVTEQDDAVIEDWNFPATHDDLERVLDGFHPSVKKVFLKSPEVKVYTQMKREPLCKMTKGKAVLIGDACHPMLLTHAQGVSSSIEDAAALEILLADVQVQGHGDADASENLNLKLQQRLEQFEKFRLPRVSATQILTDPVVPGPQAAAKYAAQEAEIRKYYAGPLPPTGAMPHSPPICQFFFGYDVRKEALEYLEAEAEADKTAAAAAAATSTTPTFQVSEQLASIAEADDEAFGSVEIAAALAPTTTHPSSDSPKPVVVETGAAAPVVQEKAIVQVISGATSSDPHPQTSMEKRILDLENKLADMEKKLSHMMIQVSTTEVQPTPPQSPPAHFDTQPLVFSS</sequence>
<evidence type="ECO:0000313" key="10">
    <source>
        <dbReference type="Proteomes" id="UP001345827"/>
    </source>
</evidence>
<evidence type="ECO:0000256" key="6">
    <source>
        <dbReference type="SAM" id="Coils"/>
    </source>
</evidence>
<keyword evidence="4" id="KW-0560">Oxidoreductase</keyword>
<dbReference type="GO" id="GO:0071949">
    <property type="term" value="F:FAD binding"/>
    <property type="evidence" value="ECO:0007669"/>
    <property type="project" value="InterPro"/>
</dbReference>
<accession>A0AAV9PWT1</accession>
<dbReference type="SUPFAM" id="SSF54373">
    <property type="entry name" value="FAD-linked reductases, C-terminal domain"/>
    <property type="match status" value="1"/>
</dbReference>
<evidence type="ECO:0000256" key="5">
    <source>
        <dbReference type="ARBA" id="ARBA00023033"/>
    </source>
</evidence>
<dbReference type="PANTHER" id="PTHR13789:SF215">
    <property type="entry name" value="FAD-BINDING DOMAIN-CONTAINING PROTEIN-RELATED"/>
    <property type="match status" value="1"/>
</dbReference>
<keyword evidence="3" id="KW-0274">FAD</keyword>
<dbReference type="InterPro" id="IPR050493">
    <property type="entry name" value="FAD-dep_Monooxygenase_BioMet"/>
</dbReference>
<dbReference type="SUPFAM" id="SSF51905">
    <property type="entry name" value="FAD/NAD(P)-binding domain"/>
    <property type="match status" value="1"/>
</dbReference>
<evidence type="ECO:0000256" key="1">
    <source>
        <dbReference type="ARBA" id="ARBA00007992"/>
    </source>
</evidence>
<proteinExistence type="inferred from homology"/>
<comment type="similarity">
    <text evidence="1">Belongs to the paxM FAD-dependent monooxygenase family.</text>
</comment>
<feature type="coiled-coil region" evidence="6">
    <location>
        <begin position="542"/>
        <end position="569"/>
    </location>
</feature>
<dbReference type="Gene3D" id="3.50.50.60">
    <property type="entry name" value="FAD/NAD(P)-binding domain"/>
    <property type="match status" value="1"/>
</dbReference>
<dbReference type="AlphaFoldDB" id="A0AAV9PWT1"/>
<organism evidence="9 10">
    <name type="scientific">Vermiconidia calcicola</name>
    <dbReference type="NCBI Taxonomy" id="1690605"/>
    <lineage>
        <taxon>Eukaryota</taxon>
        <taxon>Fungi</taxon>
        <taxon>Dikarya</taxon>
        <taxon>Ascomycota</taxon>
        <taxon>Pezizomycotina</taxon>
        <taxon>Dothideomycetes</taxon>
        <taxon>Dothideomycetidae</taxon>
        <taxon>Mycosphaerellales</taxon>
        <taxon>Extremaceae</taxon>
        <taxon>Vermiconidia</taxon>
    </lineage>
</organism>
<reference evidence="9 10" key="1">
    <citation type="submission" date="2023-06" db="EMBL/GenBank/DDBJ databases">
        <title>Black Yeasts Isolated from many extreme environments.</title>
        <authorList>
            <person name="Coleine C."/>
            <person name="Stajich J.E."/>
            <person name="Selbmann L."/>
        </authorList>
    </citation>
    <scope>NUCLEOTIDE SEQUENCE [LARGE SCALE GENOMIC DNA]</scope>
    <source>
        <strain evidence="9 10">CCFEE 5887</strain>
    </source>
</reference>
<feature type="region of interest" description="Disordered" evidence="7">
    <location>
        <begin position="574"/>
        <end position="596"/>
    </location>
</feature>
<gene>
    <name evidence="9" type="ORF">LTR25_008849</name>
</gene>
<evidence type="ECO:0000256" key="2">
    <source>
        <dbReference type="ARBA" id="ARBA00022630"/>
    </source>
</evidence>
<dbReference type="GO" id="GO:0004497">
    <property type="term" value="F:monooxygenase activity"/>
    <property type="evidence" value="ECO:0007669"/>
    <property type="project" value="UniProtKB-KW"/>
</dbReference>
<dbReference type="PRINTS" id="PR00420">
    <property type="entry name" value="RNGMNOXGNASE"/>
</dbReference>
<name>A0AAV9PWT1_9PEZI</name>
<comment type="caution">
    <text evidence="9">The sequence shown here is derived from an EMBL/GenBank/DDBJ whole genome shotgun (WGS) entry which is preliminary data.</text>
</comment>
<dbReference type="Proteomes" id="UP001345827">
    <property type="component" value="Unassembled WGS sequence"/>
</dbReference>
<keyword evidence="5" id="KW-0503">Monooxygenase</keyword>
<dbReference type="InterPro" id="IPR002938">
    <property type="entry name" value="FAD-bd"/>
</dbReference>
<feature type="domain" description="FAD-binding" evidence="8">
    <location>
        <begin position="14"/>
        <end position="357"/>
    </location>
</feature>
<dbReference type="PANTHER" id="PTHR13789">
    <property type="entry name" value="MONOOXYGENASE"/>
    <property type="match status" value="1"/>
</dbReference>
<keyword evidence="10" id="KW-1185">Reference proteome</keyword>
<keyword evidence="6" id="KW-0175">Coiled coil</keyword>
<evidence type="ECO:0000256" key="4">
    <source>
        <dbReference type="ARBA" id="ARBA00023002"/>
    </source>
</evidence>
<evidence type="ECO:0000256" key="7">
    <source>
        <dbReference type="SAM" id="MobiDB-lite"/>
    </source>
</evidence>
<dbReference type="EMBL" id="JAXLQG010000018">
    <property type="protein sequence ID" value="KAK5530992.1"/>
    <property type="molecule type" value="Genomic_DNA"/>
</dbReference>
<protein>
    <recommendedName>
        <fullName evidence="8">FAD-binding domain-containing protein</fullName>
    </recommendedName>
</protein>
<evidence type="ECO:0000259" key="8">
    <source>
        <dbReference type="Pfam" id="PF01494"/>
    </source>
</evidence>